<organism evidence="2 3">
    <name type="scientific">Ancylostoma ceylanicum</name>
    <dbReference type="NCBI Taxonomy" id="53326"/>
    <lineage>
        <taxon>Eukaryota</taxon>
        <taxon>Metazoa</taxon>
        <taxon>Ecdysozoa</taxon>
        <taxon>Nematoda</taxon>
        <taxon>Chromadorea</taxon>
        <taxon>Rhabditida</taxon>
        <taxon>Rhabditina</taxon>
        <taxon>Rhabditomorpha</taxon>
        <taxon>Strongyloidea</taxon>
        <taxon>Ancylostomatidae</taxon>
        <taxon>Ancylostomatinae</taxon>
        <taxon>Ancylostoma</taxon>
    </lineage>
</organism>
<proteinExistence type="predicted"/>
<evidence type="ECO:0000256" key="1">
    <source>
        <dbReference type="SAM" id="MobiDB-lite"/>
    </source>
</evidence>
<keyword evidence="3" id="KW-1185">Reference proteome</keyword>
<dbReference type="EMBL" id="JARK01000376">
    <property type="protein sequence ID" value="EYC37621.1"/>
    <property type="molecule type" value="Genomic_DNA"/>
</dbReference>
<feature type="region of interest" description="Disordered" evidence="1">
    <location>
        <begin position="88"/>
        <end position="111"/>
    </location>
</feature>
<feature type="region of interest" description="Disordered" evidence="1">
    <location>
        <begin position="1"/>
        <end position="27"/>
    </location>
</feature>
<feature type="compositionally biased region" description="Basic and acidic residues" evidence="1">
    <location>
        <begin position="88"/>
        <end position="99"/>
    </location>
</feature>
<reference evidence="3" key="1">
    <citation type="journal article" date="2015" name="Nat. Genet.">
        <title>The genome and transcriptome of the zoonotic hookworm Ancylostoma ceylanicum identify infection-specific gene families.</title>
        <authorList>
            <person name="Schwarz E.M."/>
            <person name="Hu Y."/>
            <person name="Antoshechkin I."/>
            <person name="Miller M.M."/>
            <person name="Sternberg P.W."/>
            <person name="Aroian R.V."/>
        </authorList>
    </citation>
    <scope>NUCLEOTIDE SEQUENCE</scope>
    <source>
        <strain evidence="3">HY135</strain>
    </source>
</reference>
<dbReference type="AlphaFoldDB" id="A0A016WDF4"/>
<protein>
    <submittedName>
        <fullName evidence="2">Uncharacterized protein</fullName>
    </submittedName>
</protein>
<dbReference type="Proteomes" id="UP000024635">
    <property type="component" value="Unassembled WGS sequence"/>
</dbReference>
<evidence type="ECO:0000313" key="2">
    <source>
        <dbReference type="EMBL" id="EYC37621.1"/>
    </source>
</evidence>
<sequence>MSHTGRGTPWWHKQSGPSLAIKSKPSRIGTTRHCAFLGCICRIARKALHDITFEPNTGRKWHCVTQLGEALSADIRSSPAVEFKENLKQMSEHTDEKSDGIPTGRNAVLVE</sequence>
<evidence type="ECO:0000313" key="3">
    <source>
        <dbReference type="Proteomes" id="UP000024635"/>
    </source>
</evidence>
<gene>
    <name evidence="2" type="primary">Acey_s0776.g2265</name>
    <name evidence="2" type="ORF">Y032_0776g2265</name>
</gene>
<accession>A0A016WDF4</accession>
<comment type="caution">
    <text evidence="2">The sequence shown here is derived from an EMBL/GenBank/DDBJ whole genome shotgun (WGS) entry which is preliminary data.</text>
</comment>
<name>A0A016WDF4_9BILA</name>